<sequence>MEKSAIRSATEQLSQLLLIKPEPEDQRINNDHEDAATTAINIVIPVQPFISLCNSLIHVLGLLSASVPVDLFLFLSVMLSFTIADKIGPTMAVLRQEIRQNIERLEMAEEWGDLVEILKKEGREGRARTESSCSRAFVWLIRSLDFTLALLEKIASNEAGMNMERAVEESYNQTLKPWHGWISSAAYKIALKLVPDTPTFINIIMEDHHNYHTLLHDIHILIPLLSTFVEQAHSILRLYNLNRIKSK</sequence>
<name>A0A6J1FA21_CUCMO</name>
<dbReference type="InterPro" id="IPR014830">
    <property type="entry name" value="Glycolipid_transfer_prot_dom"/>
</dbReference>
<dbReference type="GO" id="GO:1902387">
    <property type="term" value="F:ceramide 1-phosphate binding"/>
    <property type="evidence" value="ECO:0007669"/>
    <property type="project" value="TreeGrafter"/>
</dbReference>
<accession>A0A6J1FA21</accession>
<keyword evidence="2" id="KW-1185">Reference proteome</keyword>
<dbReference type="SUPFAM" id="SSF110004">
    <property type="entry name" value="Glycolipid transfer protein, GLTP"/>
    <property type="match status" value="1"/>
</dbReference>
<dbReference type="GO" id="GO:0016020">
    <property type="term" value="C:membrane"/>
    <property type="evidence" value="ECO:0007669"/>
    <property type="project" value="TreeGrafter"/>
</dbReference>
<dbReference type="GO" id="GO:0005829">
    <property type="term" value="C:cytosol"/>
    <property type="evidence" value="ECO:0007669"/>
    <property type="project" value="TreeGrafter"/>
</dbReference>
<dbReference type="PANTHER" id="PTHR10219">
    <property type="entry name" value="GLYCOLIPID TRANSFER PROTEIN-RELATED"/>
    <property type="match status" value="1"/>
</dbReference>
<gene>
    <name evidence="3" type="primary">LOC111443470</name>
</gene>
<evidence type="ECO:0000313" key="3">
    <source>
        <dbReference type="RefSeq" id="XP_022937054.1"/>
    </source>
</evidence>
<dbReference type="GO" id="GO:1902388">
    <property type="term" value="F:ceramide 1-phosphate transfer activity"/>
    <property type="evidence" value="ECO:0007669"/>
    <property type="project" value="TreeGrafter"/>
</dbReference>
<evidence type="ECO:0000313" key="2">
    <source>
        <dbReference type="Proteomes" id="UP000504609"/>
    </source>
</evidence>
<dbReference type="Gene3D" id="1.10.3520.10">
    <property type="entry name" value="Glycolipid transfer protein"/>
    <property type="match status" value="1"/>
</dbReference>
<protein>
    <submittedName>
        <fullName evidence="3">Glycolipid transfer protein 3-like isoform X1</fullName>
    </submittedName>
</protein>
<evidence type="ECO:0000259" key="1">
    <source>
        <dbReference type="Pfam" id="PF08718"/>
    </source>
</evidence>
<feature type="domain" description="Glycolipid transfer protein" evidence="1">
    <location>
        <begin position="81"/>
        <end position="205"/>
    </location>
</feature>
<organism evidence="2 3">
    <name type="scientific">Cucurbita moschata</name>
    <name type="common">Winter crookneck squash</name>
    <name type="synonym">Cucurbita pepo var. moschata</name>
    <dbReference type="NCBI Taxonomy" id="3662"/>
    <lineage>
        <taxon>Eukaryota</taxon>
        <taxon>Viridiplantae</taxon>
        <taxon>Streptophyta</taxon>
        <taxon>Embryophyta</taxon>
        <taxon>Tracheophyta</taxon>
        <taxon>Spermatophyta</taxon>
        <taxon>Magnoliopsida</taxon>
        <taxon>eudicotyledons</taxon>
        <taxon>Gunneridae</taxon>
        <taxon>Pentapetalae</taxon>
        <taxon>rosids</taxon>
        <taxon>fabids</taxon>
        <taxon>Cucurbitales</taxon>
        <taxon>Cucurbitaceae</taxon>
        <taxon>Cucurbiteae</taxon>
        <taxon>Cucurbita</taxon>
    </lineage>
</organism>
<reference evidence="3" key="1">
    <citation type="submission" date="2025-08" db="UniProtKB">
        <authorList>
            <consortium name="RefSeq"/>
        </authorList>
    </citation>
    <scope>IDENTIFICATION</scope>
    <source>
        <tissue evidence="3">Young leaves</tissue>
    </source>
</reference>
<dbReference type="PANTHER" id="PTHR10219:SF34">
    <property type="entry name" value="GLYCOLIPID TRANSFER PROTEIN 3"/>
    <property type="match status" value="1"/>
</dbReference>
<dbReference type="Pfam" id="PF08718">
    <property type="entry name" value="GLTP"/>
    <property type="match status" value="1"/>
</dbReference>
<proteinExistence type="predicted"/>
<dbReference type="RefSeq" id="XP_022937054.1">
    <property type="nucleotide sequence ID" value="XM_023081286.1"/>
</dbReference>
<dbReference type="Proteomes" id="UP000504609">
    <property type="component" value="Unplaced"/>
</dbReference>
<dbReference type="InterPro" id="IPR036497">
    <property type="entry name" value="GLTP_sf"/>
</dbReference>
<dbReference type="KEGG" id="cmos:111443470"/>
<dbReference type="GeneID" id="111443470"/>
<dbReference type="AlphaFoldDB" id="A0A6J1FA21"/>